<accession>A0ABQ4YH40</accession>
<gene>
    <name evidence="2" type="ORF">Tco_0726642</name>
</gene>
<feature type="compositionally biased region" description="Low complexity" evidence="1">
    <location>
        <begin position="84"/>
        <end position="93"/>
    </location>
</feature>
<name>A0ABQ4YH40_9ASTR</name>
<evidence type="ECO:0000313" key="3">
    <source>
        <dbReference type="Proteomes" id="UP001151760"/>
    </source>
</evidence>
<reference evidence="2" key="2">
    <citation type="submission" date="2022-01" db="EMBL/GenBank/DDBJ databases">
        <authorList>
            <person name="Yamashiro T."/>
            <person name="Shiraishi A."/>
            <person name="Satake H."/>
            <person name="Nakayama K."/>
        </authorList>
    </citation>
    <scope>NUCLEOTIDE SEQUENCE</scope>
</reference>
<feature type="region of interest" description="Disordered" evidence="1">
    <location>
        <begin position="59"/>
        <end position="93"/>
    </location>
</feature>
<reference evidence="2" key="1">
    <citation type="journal article" date="2022" name="Int. J. Mol. Sci.">
        <title>Draft Genome of Tanacetum Coccineum: Genomic Comparison of Closely Related Tanacetum-Family Plants.</title>
        <authorList>
            <person name="Yamashiro T."/>
            <person name="Shiraishi A."/>
            <person name="Nakayama K."/>
            <person name="Satake H."/>
        </authorList>
    </citation>
    <scope>NUCLEOTIDE SEQUENCE</scope>
</reference>
<comment type="caution">
    <text evidence="2">The sequence shown here is derived from an EMBL/GenBank/DDBJ whole genome shotgun (WGS) entry which is preliminary data.</text>
</comment>
<evidence type="ECO:0000256" key="1">
    <source>
        <dbReference type="SAM" id="MobiDB-lite"/>
    </source>
</evidence>
<sequence length="132" mass="13917">MVTGKEAADVNAANGLLSAAYEKIDAVSCVDSSCISNGANLYGARATGATPGTKSIWNSTCHVDGSPGKSSRKTSEKSRTINTSSSRYSSSSSSDLFVGFVYIRNAYNLLIAYNHRMVVCQPVHANDNVKTA</sequence>
<dbReference type="EMBL" id="BQNB010010399">
    <property type="protein sequence ID" value="GJS76761.1"/>
    <property type="molecule type" value="Genomic_DNA"/>
</dbReference>
<protein>
    <submittedName>
        <fullName evidence="2">Uncharacterized protein</fullName>
    </submittedName>
</protein>
<dbReference type="Proteomes" id="UP001151760">
    <property type="component" value="Unassembled WGS sequence"/>
</dbReference>
<proteinExistence type="predicted"/>
<organism evidence="2 3">
    <name type="scientific">Tanacetum coccineum</name>
    <dbReference type="NCBI Taxonomy" id="301880"/>
    <lineage>
        <taxon>Eukaryota</taxon>
        <taxon>Viridiplantae</taxon>
        <taxon>Streptophyta</taxon>
        <taxon>Embryophyta</taxon>
        <taxon>Tracheophyta</taxon>
        <taxon>Spermatophyta</taxon>
        <taxon>Magnoliopsida</taxon>
        <taxon>eudicotyledons</taxon>
        <taxon>Gunneridae</taxon>
        <taxon>Pentapetalae</taxon>
        <taxon>asterids</taxon>
        <taxon>campanulids</taxon>
        <taxon>Asterales</taxon>
        <taxon>Asteraceae</taxon>
        <taxon>Asteroideae</taxon>
        <taxon>Anthemideae</taxon>
        <taxon>Anthemidinae</taxon>
        <taxon>Tanacetum</taxon>
    </lineage>
</organism>
<evidence type="ECO:0000313" key="2">
    <source>
        <dbReference type="EMBL" id="GJS76761.1"/>
    </source>
</evidence>
<keyword evidence="3" id="KW-1185">Reference proteome</keyword>